<comment type="caution">
    <text evidence="1">The sequence shown here is derived from an EMBL/GenBank/DDBJ whole genome shotgun (WGS) entry which is preliminary data.</text>
</comment>
<dbReference type="AlphaFoldDB" id="A0AAV4VJS5"/>
<protein>
    <submittedName>
        <fullName evidence="1">Uncharacterized protein</fullName>
    </submittedName>
</protein>
<evidence type="ECO:0000313" key="1">
    <source>
        <dbReference type="EMBL" id="GIY70452.1"/>
    </source>
</evidence>
<gene>
    <name evidence="1" type="ORF">CEXT_196221</name>
</gene>
<proteinExistence type="predicted"/>
<dbReference type="EMBL" id="BPLR01014669">
    <property type="protein sequence ID" value="GIY70452.1"/>
    <property type="molecule type" value="Genomic_DNA"/>
</dbReference>
<reference evidence="1 2" key="1">
    <citation type="submission" date="2021-06" db="EMBL/GenBank/DDBJ databases">
        <title>Caerostris extrusa draft genome.</title>
        <authorList>
            <person name="Kono N."/>
            <person name="Arakawa K."/>
        </authorList>
    </citation>
    <scope>NUCLEOTIDE SEQUENCE [LARGE SCALE GENOMIC DNA]</scope>
</reference>
<organism evidence="1 2">
    <name type="scientific">Caerostris extrusa</name>
    <name type="common">Bark spider</name>
    <name type="synonym">Caerostris bankana</name>
    <dbReference type="NCBI Taxonomy" id="172846"/>
    <lineage>
        <taxon>Eukaryota</taxon>
        <taxon>Metazoa</taxon>
        <taxon>Ecdysozoa</taxon>
        <taxon>Arthropoda</taxon>
        <taxon>Chelicerata</taxon>
        <taxon>Arachnida</taxon>
        <taxon>Araneae</taxon>
        <taxon>Araneomorphae</taxon>
        <taxon>Entelegynae</taxon>
        <taxon>Araneoidea</taxon>
        <taxon>Araneidae</taxon>
        <taxon>Caerostris</taxon>
    </lineage>
</organism>
<accession>A0AAV4VJS5</accession>
<name>A0AAV4VJS5_CAEEX</name>
<evidence type="ECO:0000313" key="2">
    <source>
        <dbReference type="Proteomes" id="UP001054945"/>
    </source>
</evidence>
<dbReference type="Proteomes" id="UP001054945">
    <property type="component" value="Unassembled WGS sequence"/>
</dbReference>
<keyword evidence="2" id="KW-1185">Reference proteome</keyword>
<sequence>MRPMKVKTPDAVDRGVEEVISAAYYRQSGKFYEDERITGCYYTTGSPGYGMAVYECLGIHVRLDVHRLTLFLCNGASFKGLLHKAIG</sequence>